<comment type="caution">
    <text evidence="1">The sequence shown here is derived from an EMBL/GenBank/DDBJ whole genome shotgun (WGS) entry which is preliminary data.</text>
</comment>
<keyword evidence="2" id="KW-1185">Reference proteome</keyword>
<name>A0A9N9ATZ4_9GLOM</name>
<gene>
    <name evidence="1" type="ORF">CPELLU_LOCUS4465</name>
</gene>
<reference evidence="1" key="1">
    <citation type="submission" date="2021-06" db="EMBL/GenBank/DDBJ databases">
        <authorList>
            <person name="Kallberg Y."/>
            <person name="Tangrot J."/>
            <person name="Rosling A."/>
        </authorList>
    </citation>
    <scope>NUCLEOTIDE SEQUENCE</scope>
    <source>
        <strain evidence="1">FL966</strain>
    </source>
</reference>
<dbReference type="EMBL" id="CAJVQA010002364">
    <property type="protein sequence ID" value="CAG8544771.1"/>
    <property type="molecule type" value="Genomic_DNA"/>
</dbReference>
<dbReference type="OrthoDB" id="2408391at2759"/>
<dbReference type="AlphaFoldDB" id="A0A9N9ATZ4"/>
<sequence length="133" mass="15068">MSSSKFKASSEIKKRGSYKLQIKAKLSSHLLLKEEDRLRLKYLLDIGAPGVVEMEWDLSQEHNIAIRQSTKTLIVKQCINRSYREKNTTSTSRATVTCYPYVGCLAFASIFLRNDEICGIAGYLEHSEQCLSS</sequence>
<evidence type="ECO:0000313" key="2">
    <source>
        <dbReference type="Proteomes" id="UP000789759"/>
    </source>
</evidence>
<proteinExistence type="predicted"/>
<dbReference type="Proteomes" id="UP000789759">
    <property type="component" value="Unassembled WGS sequence"/>
</dbReference>
<evidence type="ECO:0000313" key="1">
    <source>
        <dbReference type="EMBL" id="CAG8544771.1"/>
    </source>
</evidence>
<organism evidence="1 2">
    <name type="scientific">Cetraspora pellucida</name>
    <dbReference type="NCBI Taxonomy" id="1433469"/>
    <lineage>
        <taxon>Eukaryota</taxon>
        <taxon>Fungi</taxon>
        <taxon>Fungi incertae sedis</taxon>
        <taxon>Mucoromycota</taxon>
        <taxon>Glomeromycotina</taxon>
        <taxon>Glomeromycetes</taxon>
        <taxon>Diversisporales</taxon>
        <taxon>Gigasporaceae</taxon>
        <taxon>Cetraspora</taxon>
    </lineage>
</organism>
<accession>A0A9N9ATZ4</accession>
<protein>
    <submittedName>
        <fullName evidence="1">12618_t:CDS:1</fullName>
    </submittedName>
</protein>